<protein>
    <submittedName>
        <fullName evidence="5">CPBP family intramembrane glutamic endopeptidase</fullName>
        <ecNumber evidence="5">3.4.-.-</ecNumber>
    </submittedName>
</protein>
<feature type="transmembrane region" description="Helical" evidence="2">
    <location>
        <begin position="218"/>
        <end position="237"/>
    </location>
</feature>
<evidence type="ECO:0000313" key="6">
    <source>
        <dbReference type="Proteomes" id="UP001263852"/>
    </source>
</evidence>
<feature type="domain" description="CAAX prenyl protease 2/Lysostaphin resistance protein A-like" evidence="3">
    <location>
        <begin position="94"/>
        <end position="199"/>
    </location>
</feature>
<organism evidence="5 6">
    <name type="scientific">Lactiplantibacillus pentosus</name>
    <name type="common">Lactobacillus pentosus</name>
    <dbReference type="NCBI Taxonomy" id="1589"/>
    <lineage>
        <taxon>Bacteria</taxon>
        <taxon>Bacillati</taxon>
        <taxon>Bacillota</taxon>
        <taxon>Bacilli</taxon>
        <taxon>Lactobacillales</taxon>
        <taxon>Lactobacillaceae</taxon>
        <taxon>Lactiplantibacillus</taxon>
    </lineage>
</organism>
<dbReference type="EMBL" id="JAVLAO010000006">
    <property type="protein sequence ID" value="MDT7040636.1"/>
    <property type="molecule type" value="Genomic_DNA"/>
</dbReference>
<dbReference type="GO" id="GO:0080120">
    <property type="term" value="P:CAAX-box protein maturation"/>
    <property type="evidence" value="ECO:0007669"/>
    <property type="project" value="UniProtKB-ARBA"/>
</dbReference>
<dbReference type="Pfam" id="PF02517">
    <property type="entry name" value="Rce1-like"/>
    <property type="match status" value="1"/>
</dbReference>
<evidence type="ECO:0000256" key="1">
    <source>
        <dbReference type="ARBA" id="ARBA00009067"/>
    </source>
</evidence>
<dbReference type="AlphaFoldDB" id="A0AAP5PY50"/>
<reference evidence="5" key="1">
    <citation type="submission" date="2023-08" db="EMBL/GenBank/DDBJ databases">
        <authorList>
            <person name="Page C.A."/>
            <person name="Perez-Diaz I.M."/>
        </authorList>
    </citation>
    <scope>NUCLEOTIDE SEQUENCE</scope>
    <source>
        <strain evidence="5">1.8.9</strain>
    </source>
</reference>
<gene>
    <name evidence="4" type="ORF">RI555_17105</name>
    <name evidence="5" type="ORF">RI555_17165</name>
</gene>
<dbReference type="EC" id="3.4.-.-" evidence="5"/>
<feature type="transmembrane region" description="Helical" evidence="2">
    <location>
        <begin position="75"/>
        <end position="91"/>
    </location>
</feature>
<comment type="caution">
    <text evidence="5">The sequence shown here is derived from an EMBL/GenBank/DDBJ whole genome shotgun (WGS) entry which is preliminary data.</text>
</comment>
<evidence type="ECO:0000313" key="5">
    <source>
        <dbReference type="EMBL" id="MDT7040636.1"/>
    </source>
</evidence>
<feature type="transmembrane region" description="Helical" evidence="2">
    <location>
        <begin position="7"/>
        <end position="28"/>
    </location>
</feature>
<accession>A0AAP5PY50</accession>
<keyword evidence="2" id="KW-1133">Transmembrane helix</keyword>
<keyword evidence="2" id="KW-0472">Membrane</keyword>
<feature type="transmembrane region" description="Helical" evidence="2">
    <location>
        <begin position="186"/>
        <end position="206"/>
    </location>
</feature>
<keyword evidence="2" id="KW-0812">Transmembrane</keyword>
<dbReference type="EMBL" id="JAVLAO010000006">
    <property type="protein sequence ID" value="MDT7040624.1"/>
    <property type="molecule type" value="Genomic_DNA"/>
</dbReference>
<comment type="similarity">
    <text evidence="1">Belongs to the UPF0177 family.</text>
</comment>
<evidence type="ECO:0000313" key="4">
    <source>
        <dbReference type="EMBL" id="MDT7040624.1"/>
    </source>
</evidence>
<feature type="transmembrane region" description="Helical" evidence="2">
    <location>
        <begin position="134"/>
        <end position="152"/>
    </location>
</feature>
<sequence>MRSKELMLRLFLVVFFEVLFELLIINLLRGWGEYNSLVFLFLDKCLFFSVLVILNATLTQQKIPFSIKLHKEQRELIFTLAIILIIIGLVNKKNLLSAFIIGLIGSTTEEYLFRGIILVTLFKLFQNSKNQLSRILFPLMISSVLFGLEHFLNLYSQSLLLTVVQVCQTMAMGFLFACIFIRTRNLLFPTVCHFCIDFVVTAFWGMQNSNSVSFESTIVIIVLYLIVGFAILIPTLTDSNPLVKK</sequence>
<evidence type="ECO:0000256" key="2">
    <source>
        <dbReference type="SAM" id="Phobius"/>
    </source>
</evidence>
<feature type="transmembrane region" description="Helical" evidence="2">
    <location>
        <begin position="34"/>
        <end position="54"/>
    </location>
</feature>
<keyword evidence="5" id="KW-0378">Hydrolase</keyword>
<dbReference type="InterPro" id="IPR003675">
    <property type="entry name" value="Rce1/LyrA-like_dom"/>
</dbReference>
<dbReference type="GO" id="GO:0004175">
    <property type="term" value="F:endopeptidase activity"/>
    <property type="evidence" value="ECO:0007669"/>
    <property type="project" value="UniProtKB-ARBA"/>
</dbReference>
<dbReference type="RefSeq" id="WP_252263262.1">
    <property type="nucleotide sequence ID" value="NZ_CP099555.1"/>
</dbReference>
<evidence type="ECO:0000259" key="3">
    <source>
        <dbReference type="Pfam" id="PF02517"/>
    </source>
</evidence>
<name>A0AAP5PY50_LACPE</name>
<feature type="transmembrane region" description="Helical" evidence="2">
    <location>
        <begin position="97"/>
        <end position="122"/>
    </location>
</feature>
<proteinExistence type="inferred from homology"/>
<dbReference type="Proteomes" id="UP001263852">
    <property type="component" value="Unassembled WGS sequence"/>
</dbReference>
<feature type="transmembrane region" description="Helical" evidence="2">
    <location>
        <begin position="158"/>
        <end position="179"/>
    </location>
</feature>